<evidence type="ECO:0000256" key="20">
    <source>
        <dbReference type="ARBA" id="ARBA00030800"/>
    </source>
</evidence>
<evidence type="ECO:0000256" key="5">
    <source>
        <dbReference type="ARBA" id="ARBA00012438"/>
    </source>
</evidence>
<dbReference type="Pfam" id="PF07730">
    <property type="entry name" value="HisKA_3"/>
    <property type="match status" value="1"/>
</dbReference>
<comment type="subcellular location">
    <subcellularLocation>
        <location evidence="4">Cell membrane</location>
        <topology evidence="4">Multi-pass membrane protein</topology>
    </subcellularLocation>
    <subcellularLocation>
        <location evidence="3">Cytoplasm</location>
    </subcellularLocation>
</comment>
<feature type="transmembrane region" description="Helical" evidence="23">
    <location>
        <begin position="20"/>
        <end position="42"/>
    </location>
</feature>
<keyword evidence="16" id="KW-0902">Two-component regulatory system</keyword>
<evidence type="ECO:0000256" key="3">
    <source>
        <dbReference type="ARBA" id="ARBA00004496"/>
    </source>
</evidence>
<keyword evidence="18 23" id="KW-0472">Membrane</keyword>
<dbReference type="InterPro" id="IPR003594">
    <property type="entry name" value="HATPase_dom"/>
</dbReference>
<evidence type="ECO:0000256" key="7">
    <source>
        <dbReference type="ARBA" id="ARBA00022475"/>
    </source>
</evidence>
<evidence type="ECO:0000256" key="13">
    <source>
        <dbReference type="ARBA" id="ARBA00022777"/>
    </source>
</evidence>
<evidence type="ECO:0000256" key="21">
    <source>
        <dbReference type="SAM" id="Coils"/>
    </source>
</evidence>
<evidence type="ECO:0000256" key="9">
    <source>
        <dbReference type="ARBA" id="ARBA00022490"/>
    </source>
</evidence>
<gene>
    <name evidence="25" type="ORF">OM076_24815</name>
</gene>
<evidence type="ECO:0000256" key="4">
    <source>
        <dbReference type="ARBA" id="ARBA00004651"/>
    </source>
</evidence>
<feature type="domain" description="Histidine kinase" evidence="24">
    <location>
        <begin position="305"/>
        <end position="398"/>
    </location>
</feature>
<dbReference type="RefSeq" id="WP_270042764.1">
    <property type="nucleotide sequence ID" value="NZ_JAPDOD010000025.1"/>
</dbReference>
<dbReference type="Proteomes" id="UP001149140">
    <property type="component" value="Unassembled WGS sequence"/>
</dbReference>
<dbReference type="GO" id="GO:0046983">
    <property type="term" value="F:protein dimerization activity"/>
    <property type="evidence" value="ECO:0007669"/>
    <property type="project" value="InterPro"/>
</dbReference>
<keyword evidence="13 25" id="KW-0418">Kinase</keyword>
<dbReference type="PANTHER" id="PTHR24421:SF37">
    <property type="entry name" value="SENSOR HISTIDINE KINASE NARS"/>
    <property type="match status" value="1"/>
</dbReference>
<evidence type="ECO:0000256" key="23">
    <source>
        <dbReference type="SAM" id="Phobius"/>
    </source>
</evidence>
<evidence type="ECO:0000256" key="1">
    <source>
        <dbReference type="ARBA" id="ARBA00000085"/>
    </source>
</evidence>
<dbReference type="GO" id="GO:0051539">
    <property type="term" value="F:4 iron, 4 sulfur cluster binding"/>
    <property type="evidence" value="ECO:0007669"/>
    <property type="project" value="UniProtKB-KW"/>
</dbReference>
<dbReference type="Gene3D" id="3.30.565.10">
    <property type="entry name" value="Histidine kinase-like ATPase, C-terminal domain"/>
    <property type="match status" value="1"/>
</dbReference>
<dbReference type="InterPro" id="IPR036890">
    <property type="entry name" value="HATPase_C_sf"/>
</dbReference>
<dbReference type="InterPro" id="IPR050482">
    <property type="entry name" value="Sensor_HK_TwoCompSys"/>
</dbReference>
<protein>
    <recommendedName>
        <fullName evidence="6">Oxygen sensor histidine kinase NreB</fullName>
        <ecNumber evidence="5">2.7.13.3</ecNumber>
    </recommendedName>
    <alternativeName>
        <fullName evidence="20">Nitrogen regulation protein B</fullName>
    </alternativeName>
</protein>
<dbReference type="EC" id="2.7.13.3" evidence="5"/>
<dbReference type="CDD" id="cd16917">
    <property type="entry name" value="HATPase_UhpB-NarQ-NarX-like"/>
    <property type="match status" value="1"/>
</dbReference>
<evidence type="ECO:0000256" key="16">
    <source>
        <dbReference type="ARBA" id="ARBA00023012"/>
    </source>
</evidence>
<feature type="transmembrane region" description="Helical" evidence="23">
    <location>
        <begin position="49"/>
        <end position="67"/>
    </location>
</feature>
<dbReference type="Pfam" id="PF02518">
    <property type="entry name" value="HATPase_c"/>
    <property type="match status" value="1"/>
</dbReference>
<evidence type="ECO:0000313" key="25">
    <source>
        <dbReference type="EMBL" id="MDA0163519.1"/>
    </source>
</evidence>
<keyword evidence="10" id="KW-0808">Transferase</keyword>
<dbReference type="GO" id="GO:0046872">
    <property type="term" value="F:metal ion binding"/>
    <property type="evidence" value="ECO:0007669"/>
    <property type="project" value="UniProtKB-KW"/>
</dbReference>
<evidence type="ECO:0000313" key="26">
    <source>
        <dbReference type="Proteomes" id="UP001149140"/>
    </source>
</evidence>
<dbReference type="PROSITE" id="PS50109">
    <property type="entry name" value="HIS_KIN"/>
    <property type="match status" value="1"/>
</dbReference>
<feature type="coiled-coil region" evidence="21">
    <location>
        <begin position="235"/>
        <end position="262"/>
    </location>
</feature>
<feature type="transmembrane region" description="Helical" evidence="23">
    <location>
        <begin position="151"/>
        <end position="171"/>
    </location>
</feature>
<reference evidence="25" key="1">
    <citation type="submission" date="2022-10" db="EMBL/GenBank/DDBJ databases">
        <title>The WGS of Solirubrobacter ginsenosidimutans DSM 21036.</title>
        <authorList>
            <person name="Jiang Z."/>
        </authorList>
    </citation>
    <scope>NUCLEOTIDE SEQUENCE</scope>
    <source>
        <strain evidence="25">DSM 21036</strain>
    </source>
</reference>
<keyword evidence="14 23" id="KW-1133">Transmembrane helix</keyword>
<evidence type="ECO:0000256" key="22">
    <source>
        <dbReference type="SAM" id="MobiDB-lite"/>
    </source>
</evidence>
<dbReference type="GO" id="GO:0000155">
    <property type="term" value="F:phosphorelay sensor kinase activity"/>
    <property type="evidence" value="ECO:0007669"/>
    <property type="project" value="InterPro"/>
</dbReference>
<evidence type="ECO:0000256" key="15">
    <source>
        <dbReference type="ARBA" id="ARBA00023004"/>
    </source>
</evidence>
<keyword evidence="8" id="KW-0004">4Fe-4S</keyword>
<evidence type="ECO:0000256" key="11">
    <source>
        <dbReference type="ARBA" id="ARBA00022692"/>
    </source>
</evidence>
<dbReference type="SMART" id="SM00387">
    <property type="entry name" value="HATPase_c"/>
    <property type="match status" value="1"/>
</dbReference>
<dbReference type="InterPro" id="IPR004358">
    <property type="entry name" value="Sig_transdc_His_kin-like_C"/>
</dbReference>
<keyword evidence="21" id="KW-0175">Coiled coil</keyword>
<proteinExistence type="predicted"/>
<dbReference type="PROSITE" id="PS51257">
    <property type="entry name" value="PROKAR_LIPOPROTEIN"/>
    <property type="match status" value="1"/>
</dbReference>
<comment type="caution">
    <text evidence="25">The sequence shown here is derived from an EMBL/GenBank/DDBJ whole genome shotgun (WGS) entry which is preliminary data.</text>
</comment>
<dbReference type="InterPro" id="IPR005467">
    <property type="entry name" value="His_kinase_dom"/>
</dbReference>
<dbReference type="EMBL" id="JAPDOD010000025">
    <property type="protein sequence ID" value="MDA0163519.1"/>
    <property type="molecule type" value="Genomic_DNA"/>
</dbReference>
<evidence type="ECO:0000256" key="6">
    <source>
        <dbReference type="ARBA" id="ARBA00017322"/>
    </source>
</evidence>
<evidence type="ECO:0000256" key="8">
    <source>
        <dbReference type="ARBA" id="ARBA00022485"/>
    </source>
</evidence>
<keyword evidence="7" id="KW-1003">Cell membrane</keyword>
<comment type="function">
    <text evidence="19">Member of the two-component regulatory system NreB/NreC involved in the control of dissimilatory nitrate/nitrite reduction in response to oxygen. NreB functions as a direct oxygen sensor histidine kinase which is autophosphorylated, in the absence of oxygen, probably at the conserved histidine residue, and transfers its phosphate group probably to a conserved aspartate residue of NreC. NreB/NreC activates the expression of the nitrate (narGHJI) and nitrite (nir) reductase operons, as well as the putative nitrate transporter gene narT.</text>
</comment>
<dbReference type="GO" id="GO:0005737">
    <property type="term" value="C:cytoplasm"/>
    <property type="evidence" value="ECO:0007669"/>
    <property type="project" value="UniProtKB-SubCell"/>
</dbReference>
<keyword evidence="17" id="KW-0411">Iron-sulfur</keyword>
<comment type="catalytic activity">
    <reaction evidence="1">
        <text>ATP + protein L-histidine = ADP + protein N-phospho-L-histidine.</text>
        <dbReference type="EC" id="2.7.13.3"/>
    </reaction>
</comment>
<sequence>MADKPLRLEGRGAGGAGGWLASACRLILNVRAGILLVTLVSLREEEHRGLVVAAILVAGVASLVPVLRWEQIGPIIVRHPSYLAGELVLAALILILTGVDSPFFFFTLGTALLGGLVYGYPGAALFSIMLVLVYAYAIHLRAPFDAAVNDFRTVVVLPSLYPIVAVAGAGARRLLDRQAAAEETLATQERTMAVQAERERLARDMHDSLAKTVHGIGFAALALSRRIQVDPPGAVEDARKLAEDARTAAQEARELLSGLRGRDDAELPLPTAIRSEAARWGERTGTRVGGSLDDVGPLPSLALRELRWILKEALANVERYAHATRVDIHLRRLGARVVLTVADDGAGFEVPDDLDQLAGGSFGLRGMRERARLAGGDLSVESEPGDGTVISVWVPAGAPPRQVEGPEPPPPATAGSGTVPEGAVEGFTWQ</sequence>
<dbReference type="SUPFAM" id="SSF55874">
    <property type="entry name" value="ATPase domain of HSP90 chaperone/DNA topoisomerase II/histidine kinase"/>
    <property type="match status" value="1"/>
</dbReference>
<dbReference type="InterPro" id="IPR011712">
    <property type="entry name" value="Sig_transdc_His_kin_sub3_dim/P"/>
</dbReference>
<accession>A0A9X3MVJ5</accession>
<evidence type="ECO:0000256" key="18">
    <source>
        <dbReference type="ARBA" id="ARBA00023136"/>
    </source>
</evidence>
<evidence type="ECO:0000256" key="17">
    <source>
        <dbReference type="ARBA" id="ARBA00023014"/>
    </source>
</evidence>
<keyword evidence="15" id="KW-0408">Iron</keyword>
<evidence type="ECO:0000256" key="12">
    <source>
        <dbReference type="ARBA" id="ARBA00022723"/>
    </source>
</evidence>
<evidence type="ECO:0000256" key="10">
    <source>
        <dbReference type="ARBA" id="ARBA00022679"/>
    </source>
</evidence>
<organism evidence="25 26">
    <name type="scientific">Solirubrobacter ginsenosidimutans</name>
    <dbReference type="NCBI Taxonomy" id="490573"/>
    <lineage>
        <taxon>Bacteria</taxon>
        <taxon>Bacillati</taxon>
        <taxon>Actinomycetota</taxon>
        <taxon>Thermoleophilia</taxon>
        <taxon>Solirubrobacterales</taxon>
        <taxon>Solirubrobacteraceae</taxon>
        <taxon>Solirubrobacter</taxon>
    </lineage>
</organism>
<evidence type="ECO:0000259" key="24">
    <source>
        <dbReference type="PROSITE" id="PS50109"/>
    </source>
</evidence>
<evidence type="ECO:0000256" key="19">
    <source>
        <dbReference type="ARBA" id="ARBA00024827"/>
    </source>
</evidence>
<comment type="cofactor">
    <cofactor evidence="2">
        <name>[4Fe-4S] cluster</name>
        <dbReference type="ChEBI" id="CHEBI:49883"/>
    </cofactor>
</comment>
<keyword evidence="12" id="KW-0479">Metal-binding</keyword>
<feature type="transmembrane region" description="Helical" evidence="23">
    <location>
        <begin position="118"/>
        <end position="139"/>
    </location>
</feature>
<keyword evidence="11 23" id="KW-0812">Transmembrane</keyword>
<name>A0A9X3MVJ5_9ACTN</name>
<keyword evidence="9" id="KW-0963">Cytoplasm</keyword>
<evidence type="ECO:0000256" key="2">
    <source>
        <dbReference type="ARBA" id="ARBA00001966"/>
    </source>
</evidence>
<feature type="transmembrane region" description="Helical" evidence="23">
    <location>
        <begin position="87"/>
        <end position="106"/>
    </location>
</feature>
<dbReference type="PRINTS" id="PR00344">
    <property type="entry name" value="BCTRLSENSOR"/>
</dbReference>
<keyword evidence="26" id="KW-1185">Reference proteome</keyword>
<evidence type="ECO:0000256" key="14">
    <source>
        <dbReference type="ARBA" id="ARBA00022989"/>
    </source>
</evidence>
<dbReference type="PANTHER" id="PTHR24421">
    <property type="entry name" value="NITRATE/NITRITE SENSOR PROTEIN NARX-RELATED"/>
    <property type="match status" value="1"/>
</dbReference>
<dbReference type="AlphaFoldDB" id="A0A9X3MVJ5"/>
<dbReference type="Gene3D" id="1.20.5.1930">
    <property type="match status" value="1"/>
</dbReference>
<dbReference type="GO" id="GO:0005886">
    <property type="term" value="C:plasma membrane"/>
    <property type="evidence" value="ECO:0007669"/>
    <property type="project" value="UniProtKB-SubCell"/>
</dbReference>
<feature type="region of interest" description="Disordered" evidence="22">
    <location>
        <begin position="397"/>
        <end position="430"/>
    </location>
</feature>